<keyword evidence="2" id="KW-0288">FMN</keyword>
<dbReference type="EC" id="1.6.2.4" evidence="4"/>
<evidence type="ECO:0000313" key="9">
    <source>
        <dbReference type="Proteomes" id="UP000438983"/>
    </source>
</evidence>
<evidence type="ECO:0000313" key="8">
    <source>
        <dbReference type="EMBL" id="QGZ29959.1"/>
    </source>
</evidence>
<dbReference type="Pfam" id="PF00175">
    <property type="entry name" value="NAD_binding_1"/>
    <property type="match status" value="1"/>
</dbReference>
<dbReference type="InterPro" id="IPR017927">
    <property type="entry name" value="FAD-bd_FR_type"/>
</dbReference>
<dbReference type="PANTHER" id="PTHR19384:SF17">
    <property type="entry name" value="NADPH--CYTOCHROME P450 REDUCTASE"/>
    <property type="match status" value="1"/>
</dbReference>
<dbReference type="Gene3D" id="3.40.50.360">
    <property type="match status" value="1"/>
</dbReference>
<evidence type="ECO:0000256" key="5">
    <source>
        <dbReference type="SAM" id="Phobius"/>
    </source>
</evidence>
<dbReference type="PROSITE" id="PS51384">
    <property type="entry name" value="FAD_FR"/>
    <property type="match status" value="1"/>
</dbReference>
<evidence type="ECO:0000256" key="1">
    <source>
        <dbReference type="ARBA" id="ARBA00022630"/>
    </source>
</evidence>
<organism evidence="8 9">
    <name type="scientific">Stutzerimonas stutzeri</name>
    <name type="common">Pseudomonas stutzeri</name>
    <dbReference type="NCBI Taxonomy" id="316"/>
    <lineage>
        <taxon>Bacteria</taxon>
        <taxon>Pseudomonadati</taxon>
        <taxon>Pseudomonadota</taxon>
        <taxon>Gammaproteobacteria</taxon>
        <taxon>Pseudomonadales</taxon>
        <taxon>Pseudomonadaceae</taxon>
        <taxon>Stutzerimonas</taxon>
    </lineage>
</organism>
<feature type="domain" description="FAD-binding FR-type" evidence="7">
    <location>
        <begin position="218"/>
        <end position="382"/>
    </location>
</feature>
<protein>
    <recommendedName>
        <fullName evidence="4">NADPH--hemoprotein reductase</fullName>
        <ecNumber evidence="4">1.6.2.4</ecNumber>
    </recommendedName>
</protein>
<feature type="transmembrane region" description="Helical" evidence="5">
    <location>
        <begin position="7"/>
        <end position="26"/>
    </location>
</feature>
<dbReference type="SUPFAM" id="SSF52343">
    <property type="entry name" value="Ferredoxin reductase-like, C-terminal NADP-linked domain"/>
    <property type="match status" value="1"/>
</dbReference>
<dbReference type="GO" id="GO:0005829">
    <property type="term" value="C:cytosol"/>
    <property type="evidence" value="ECO:0007669"/>
    <property type="project" value="TreeGrafter"/>
</dbReference>
<evidence type="ECO:0000256" key="2">
    <source>
        <dbReference type="ARBA" id="ARBA00022643"/>
    </source>
</evidence>
<evidence type="ECO:0000259" key="6">
    <source>
        <dbReference type="PROSITE" id="PS50902"/>
    </source>
</evidence>
<dbReference type="OrthoDB" id="9816402at2"/>
<feature type="domain" description="Flavodoxin-like" evidence="6">
    <location>
        <begin position="67"/>
        <end position="204"/>
    </location>
</feature>
<dbReference type="GO" id="GO:0016655">
    <property type="term" value="F:oxidoreductase activity, acting on NAD(P)H, quinone or similar compound as acceptor"/>
    <property type="evidence" value="ECO:0007669"/>
    <property type="project" value="UniProtKB-ARBA"/>
</dbReference>
<evidence type="ECO:0000256" key="4">
    <source>
        <dbReference type="ARBA" id="ARBA00023797"/>
    </source>
</evidence>
<feature type="transmembrane region" description="Helical" evidence="5">
    <location>
        <begin position="32"/>
        <end position="49"/>
    </location>
</feature>
<sequence length="521" mass="57677">MPRFPALQSWAPPLACALLAVVLFEWQPPRHVSAILVIAAYLGICLLVWHRHRRNTPAKAQPGTDTLLVAYASQGGHARELAERSVSQLRDAGLEVESRALNRIDATTLATQRRMLFIVSTYGEGEAPDNAAHFERRLSNMNSGLPTLEYALLALGDRQYTRFCGFGRRLDARLRQLGAQPLFDSLEVDRSDAGALRHWQHQLGHLSGRSDFVDWQPAPYRPWRLDSRQLLNPGSAGAAIFQLTLYPTDSTPPWRAGDIAEIGPRHADASVAQRLRHAGFDPAQPVEGGQTLAAVLASKRLPPASDGLNDLDIEALLALPQLPHREYSIASIPEEGRIQLLVRETRHADGQLGLGSGWLCRHAVPGDPIDLRIRSNPGFHGPEPQRPMILIGNGTGLAGLRAHLRERAATPGSRNWLLFGERNAAHDQLLHDELHGWLQSGHLQRLDLAFSRDQAEKIYVQHVLRDAADELRQWIDEGAAVYVCGSLEGMGREVQQILAGVLGAGRLQALRDEGRYRRDLY</sequence>
<dbReference type="RefSeq" id="WP_158187470.1">
    <property type="nucleotide sequence ID" value="NZ_CP046902.1"/>
</dbReference>
<dbReference type="SUPFAM" id="SSF52218">
    <property type="entry name" value="Flavoproteins"/>
    <property type="match status" value="1"/>
</dbReference>
<keyword evidence="5" id="KW-1133">Transmembrane helix</keyword>
<dbReference type="InterPro" id="IPR017938">
    <property type="entry name" value="Riboflavin_synthase-like_b-brl"/>
</dbReference>
<dbReference type="InterPro" id="IPR008254">
    <property type="entry name" value="Flavodoxin/NO_synth"/>
</dbReference>
<name>A0A6I6LGD2_STUST</name>
<dbReference type="PRINTS" id="PR00369">
    <property type="entry name" value="FLAVODOXIN"/>
</dbReference>
<dbReference type="Gene3D" id="2.40.30.10">
    <property type="entry name" value="Translation factors"/>
    <property type="match status" value="1"/>
</dbReference>
<dbReference type="InterPro" id="IPR039261">
    <property type="entry name" value="FNR_nucleotide-bd"/>
</dbReference>
<dbReference type="Gene3D" id="3.40.50.80">
    <property type="entry name" value="Nucleotide-binding domain of ferredoxin-NADP reductase (FNR) module"/>
    <property type="match status" value="1"/>
</dbReference>
<keyword evidence="3" id="KW-0249">Electron transport</keyword>
<dbReference type="InterPro" id="IPR001709">
    <property type="entry name" value="Flavoprot_Pyr_Nucl_cyt_Rdtase"/>
</dbReference>
<dbReference type="EMBL" id="CP046902">
    <property type="protein sequence ID" value="QGZ29959.1"/>
    <property type="molecule type" value="Genomic_DNA"/>
</dbReference>
<dbReference type="PROSITE" id="PS50902">
    <property type="entry name" value="FLAVODOXIN_LIKE"/>
    <property type="match status" value="1"/>
</dbReference>
<evidence type="ECO:0000259" key="7">
    <source>
        <dbReference type="PROSITE" id="PS51384"/>
    </source>
</evidence>
<dbReference type="InterPro" id="IPR001094">
    <property type="entry name" value="Flavdoxin-like"/>
</dbReference>
<keyword evidence="3" id="KW-0813">Transport</keyword>
<dbReference type="AlphaFoldDB" id="A0A6I6LGD2"/>
<dbReference type="SUPFAM" id="SSF63380">
    <property type="entry name" value="Riboflavin synthase domain-like"/>
    <property type="match status" value="1"/>
</dbReference>
<evidence type="ECO:0000256" key="3">
    <source>
        <dbReference type="ARBA" id="ARBA00022982"/>
    </source>
</evidence>
<dbReference type="Proteomes" id="UP000438983">
    <property type="component" value="Chromosome"/>
</dbReference>
<reference evidence="8 9" key="1">
    <citation type="submission" date="2019-12" db="EMBL/GenBank/DDBJ databases">
        <title>Complete genome sequence of Pseudomonas stutzeri.</title>
        <authorList>
            <person name="Lim S.R."/>
            <person name="Kim J.H."/>
        </authorList>
    </citation>
    <scope>NUCLEOTIDE SEQUENCE [LARGE SCALE GENOMIC DNA]</scope>
    <source>
        <strain evidence="8 9">PM101005</strain>
    </source>
</reference>
<dbReference type="InterPro" id="IPR001433">
    <property type="entry name" value="OxRdtase_FAD/NAD-bd"/>
</dbReference>
<dbReference type="GO" id="GO:0050660">
    <property type="term" value="F:flavin adenine dinucleotide binding"/>
    <property type="evidence" value="ECO:0007669"/>
    <property type="project" value="TreeGrafter"/>
</dbReference>
<dbReference type="Pfam" id="PF00258">
    <property type="entry name" value="Flavodoxin_1"/>
    <property type="match status" value="1"/>
</dbReference>
<keyword evidence="1" id="KW-0285">Flavoprotein</keyword>
<keyword evidence="5" id="KW-0472">Membrane</keyword>
<dbReference type="PRINTS" id="PR00371">
    <property type="entry name" value="FPNCR"/>
</dbReference>
<gene>
    <name evidence="8" type="ORF">GQA94_07770</name>
</gene>
<accession>A0A6I6LGD2</accession>
<dbReference type="GO" id="GO:0010181">
    <property type="term" value="F:FMN binding"/>
    <property type="evidence" value="ECO:0007669"/>
    <property type="project" value="InterPro"/>
</dbReference>
<proteinExistence type="predicted"/>
<dbReference type="GO" id="GO:0003958">
    <property type="term" value="F:NADPH-hemoprotein reductase activity"/>
    <property type="evidence" value="ECO:0007669"/>
    <property type="project" value="UniProtKB-EC"/>
</dbReference>
<dbReference type="PANTHER" id="PTHR19384">
    <property type="entry name" value="NITRIC OXIDE SYNTHASE-RELATED"/>
    <property type="match status" value="1"/>
</dbReference>
<dbReference type="CDD" id="cd06200">
    <property type="entry name" value="SiR_like1"/>
    <property type="match status" value="1"/>
</dbReference>
<dbReference type="InterPro" id="IPR029039">
    <property type="entry name" value="Flavoprotein-like_sf"/>
</dbReference>
<keyword evidence="5" id="KW-0812">Transmembrane</keyword>